<dbReference type="Pfam" id="PF11754">
    <property type="entry name" value="Velvet"/>
    <property type="match status" value="1"/>
</dbReference>
<feature type="compositionally biased region" description="Low complexity" evidence="7">
    <location>
        <begin position="23"/>
        <end position="38"/>
    </location>
</feature>
<evidence type="ECO:0000256" key="2">
    <source>
        <dbReference type="ARBA" id="ARBA00022969"/>
    </source>
</evidence>
<name>A0A1Q8RCF3_9PEZI</name>
<protein>
    <recommendedName>
        <fullName evidence="8">Velvet domain-containing protein</fullName>
    </recommendedName>
</protein>
<gene>
    <name evidence="9" type="ORF">CCHL11_08683</name>
</gene>
<dbReference type="InterPro" id="IPR037525">
    <property type="entry name" value="Velvet_dom"/>
</dbReference>
<evidence type="ECO:0000256" key="4">
    <source>
        <dbReference type="ARBA" id="ARBA00023163"/>
    </source>
</evidence>
<keyword evidence="3" id="KW-0805">Transcription regulation</keyword>
<feature type="compositionally biased region" description="Pro residues" evidence="7">
    <location>
        <begin position="50"/>
        <end position="69"/>
    </location>
</feature>
<keyword evidence="4" id="KW-0804">Transcription</keyword>
<accession>A0A1Q8RCF3</accession>
<feature type="region of interest" description="Disordered" evidence="7">
    <location>
        <begin position="231"/>
        <end position="282"/>
    </location>
</feature>
<evidence type="ECO:0000313" key="10">
    <source>
        <dbReference type="Proteomes" id="UP000186583"/>
    </source>
</evidence>
<dbReference type="AlphaFoldDB" id="A0A1Q8RCF3"/>
<feature type="region of interest" description="Disordered" evidence="7">
    <location>
        <begin position="22"/>
        <end position="102"/>
    </location>
</feature>
<evidence type="ECO:0000256" key="5">
    <source>
        <dbReference type="ARBA" id="ARBA00023242"/>
    </source>
</evidence>
<keyword evidence="2" id="KW-0749">Sporulation</keyword>
<evidence type="ECO:0000259" key="8">
    <source>
        <dbReference type="PROSITE" id="PS51821"/>
    </source>
</evidence>
<dbReference type="STRING" id="708187.A0A1Q8RCF3"/>
<evidence type="ECO:0000256" key="1">
    <source>
        <dbReference type="ARBA" id="ARBA00004123"/>
    </source>
</evidence>
<evidence type="ECO:0000256" key="7">
    <source>
        <dbReference type="SAM" id="MobiDB-lite"/>
    </source>
</evidence>
<dbReference type="GO" id="GO:0005634">
    <property type="term" value="C:nucleus"/>
    <property type="evidence" value="ECO:0007669"/>
    <property type="project" value="UniProtKB-SubCell"/>
</dbReference>
<dbReference type="OrthoDB" id="1746739at2759"/>
<comment type="subcellular location">
    <subcellularLocation>
        <location evidence="1">Nucleus</location>
    </subcellularLocation>
</comment>
<dbReference type="PROSITE" id="PS51821">
    <property type="entry name" value="VELVET"/>
    <property type="match status" value="1"/>
</dbReference>
<keyword evidence="10" id="KW-1185">Reference proteome</keyword>
<proteinExistence type="inferred from homology"/>
<feature type="domain" description="Velvet" evidence="8">
    <location>
        <begin position="106"/>
        <end position="411"/>
    </location>
</feature>
<evidence type="ECO:0000256" key="3">
    <source>
        <dbReference type="ARBA" id="ARBA00023015"/>
    </source>
</evidence>
<dbReference type="Proteomes" id="UP000186583">
    <property type="component" value="Unassembled WGS sequence"/>
</dbReference>
<organism evidence="9 10">
    <name type="scientific">Colletotrichum chlorophyti</name>
    <dbReference type="NCBI Taxonomy" id="708187"/>
    <lineage>
        <taxon>Eukaryota</taxon>
        <taxon>Fungi</taxon>
        <taxon>Dikarya</taxon>
        <taxon>Ascomycota</taxon>
        <taxon>Pezizomycotina</taxon>
        <taxon>Sordariomycetes</taxon>
        <taxon>Hypocreomycetidae</taxon>
        <taxon>Glomerellales</taxon>
        <taxon>Glomerellaceae</taxon>
        <taxon>Colletotrichum</taxon>
    </lineage>
</organism>
<evidence type="ECO:0000256" key="6">
    <source>
        <dbReference type="ARBA" id="ARBA00038045"/>
    </source>
</evidence>
<sequence>MSYDPNHQANGAYHHMAPSSYAHQPHLQPQQHQSQQHQPQHHLHSSTHPVYPPNPQMPQLPPMPYPSAGPVPSSMAIQHPPHAPPGQPAPAPQSVAPPAPISKTDVLGRKYELVVVQQPQRARMCGFGDKDRRPITPPPCVKLLVKDAKTGEPINHNDIDYQYFVIAVDLWSEDGTQEVNMVRHSSNTASISTSQLYSFTQLRDEPIQPMQPYQAMAPTFVGFSQPSMSQYGVPSSSGYQPRKLPDAPGTDIETYQSTNPQFAPPTQYFPPHATPAPVPSQADQAYANRPSISAASNQPQGMFTRNLIGSLAASAFRLNDVDDQIGIWFVMQDLSVRTEGLFRLRFSFVNVAKPPGQPQNGSAVNQGSSPVLAVVYSDVFQVYSAKKFPGVCESTALSKCFATQGIKIPIRKEGGPDGKKGGDDDDDY</sequence>
<comment type="caution">
    <text evidence="9">The sequence shown here is derived from an EMBL/GenBank/DDBJ whole genome shotgun (WGS) entry which is preliminary data.</text>
</comment>
<evidence type="ECO:0000313" key="9">
    <source>
        <dbReference type="EMBL" id="OLN82060.1"/>
    </source>
</evidence>
<reference evidence="9 10" key="1">
    <citation type="submission" date="2016-11" db="EMBL/GenBank/DDBJ databases">
        <title>Draft Genome Assembly of Colletotrichum chlorophyti a pathogen of herbaceous plants.</title>
        <authorList>
            <person name="Gan P."/>
            <person name="Narusaka M."/>
            <person name="Tsushima A."/>
            <person name="Narusaka Y."/>
            <person name="Takano Y."/>
            <person name="Shirasu K."/>
        </authorList>
    </citation>
    <scope>NUCLEOTIDE SEQUENCE [LARGE SCALE GENOMIC DNA]</scope>
    <source>
        <strain evidence="9 10">NTL11</strain>
    </source>
</reference>
<dbReference type="InterPro" id="IPR021740">
    <property type="entry name" value="Velvet"/>
</dbReference>
<comment type="similarity">
    <text evidence="6">Belongs to the velvet family. VelB subfamily.</text>
</comment>
<keyword evidence="5" id="KW-0539">Nucleus</keyword>
<dbReference type="EMBL" id="MPGH01000233">
    <property type="protein sequence ID" value="OLN82060.1"/>
    <property type="molecule type" value="Genomic_DNA"/>
</dbReference>
<feature type="compositionally biased region" description="Pro residues" evidence="7">
    <location>
        <begin position="81"/>
        <end position="100"/>
    </location>
</feature>
<dbReference type="PANTHER" id="PTHR33572:SF3">
    <property type="entry name" value="VELVET COMPLEX SUBUNIT B"/>
    <property type="match status" value="1"/>
</dbReference>
<dbReference type="GO" id="GO:0030435">
    <property type="term" value="P:sporulation resulting in formation of a cellular spore"/>
    <property type="evidence" value="ECO:0007669"/>
    <property type="project" value="UniProtKB-KW"/>
</dbReference>
<dbReference type="InterPro" id="IPR038491">
    <property type="entry name" value="Velvet_dom_sf"/>
</dbReference>
<dbReference type="PANTHER" id="PTHR33572">
    <property type="entry name" value="SPORE DEVELOPMENT REGULATOR VOSA"/>
    <property type="match status" value="1"/>
</dbReference>
<dbReference type="Gene3D" id="2.60.40.3960">
    <property type="entry name" value="Velvet domain"/>
    <property type="match status" value="2"/>
</dbReference>